<keyword evidence="3 6" id="KW-0175">Coiled coil</keyword>
<evidence type="ECO:0000313" key="9">
    <source>
        <dbReference type="Proteomes" id="UP001222932"/>
    </source>
</evidence>
<dbReference type="PIRSF" id="PIRSF026991">
    <property type="entry name" value="Mnd1"/>
    <property type="match status" value="1"/>
</dbReference>
<dbReference type="AlphaFoldDB" id="A0AAD3YE43"/>
<reference evidence="8" key="1">
    <citation type="journal article" date="2023" name="BMC Genomics">
        <title>Chromosome-level genome assemblies of Cutaneotrichosporon spp. (Trichosporonales, Basidiomycota) reveal imbalanced evolution between nucleotide sequences and chromosome synteny.</title>
        <authorList>
            <person name="Kobayashi Y."/>
            <person name="Kayamori A."/>
            <person name="Aoki K."/>
            <person name="Shiwa Y."/>
            <person name="Matsutani M."/>
            <person name="Fujita N."/>
            <person name="Sugita T."/>
            <person name="Iwasaki W."/>
            <person name="Tanaka N."/>
            <person name="Takashima M."/>
        </authorList>
    </citation>
    <scope>NUCLEOTIDE SEQUENCE</scope>
    <source>
        <strain evidence="8">HIS016</strain>
    </source>
</reference>
<dbReference type="InterPro" id="IPR005647">
    <property type="entry name" value="Mnd1"/>
</dbReference>
<dbReference type="Pfam" id="PF03962">
    <property type="entry name" value="Mnd1"/>
    <property type="match status" value="1"/>
</dbReference>
<evidence type="ECO:0000256" key="5">
    <source>
        <dbReference type="PIRNR" id="PIRNR026991"/>
    </source>
</evidence>
<feature type="coiled-coil region" evidence="6">
    <location>
        <begin position="85"/>
        <end position="139"/>
    </location>
</feature>
<keyword evidence="4 5" id="KW-0539">Nucleus</keyword>
<proteinExistence type="inferred from homology"/>
<gene>
    <name evidence="8" type="ORF">CspeluHIS016_0900870</name>
</gene>
<dbReference type="GO" id="GO:0003690">
    <property type="term" value="F:double-stranded DNA binding"/>
    <property type="evidence" value="ECO:0007669"/>
    <property type="project" value="InterPro"/>
</dbReference>
<dbReference type="EMBL" id="BTCM01000009">
    <property type="protein sequence ID" value="GMK59870.1"/>
    <property type="molecule type" value="Genomic_DNA"/>
</dbReference>
<comment type="function">
    <text evidence="5">Required for proper homologous chromosome pairing and efficient cross-over and intragenic recombination during meiosis.</text>
</comment>
<protein>
    <recommendedName>
        <fullName evidence="5">Meiotic nuclear division protein 1</fullName>
    </recommendedName>
</protein>
<name>A0AAD3YE43_9TREE</name>
<evidence type="ECO:0000256" key="4">
    <source>
        <dbReference type="ARBA" id="ARBA00023242"/>
    </source>
</evidence>
<organism evidence="8 9">
    <name type="scientific">Cutaneotrichosporon spelunceum</name>
    <dbReference type="NCBI Taxonomy" id="1672016"/>
    <lineage>
        <taxon>Eukaryota</taxon>
        <taxon>Fungi</taxon>
        <taxon>Dikarya</taxon>
        <taxon>Basidiomycota</taxon>
        <taxon>Agaricomycotina</taxon>
        <taxon>Tremellomycetes</taxon>
        <taxon>Trichosporonales</taxon>
        <taxon>Trichosporonaceae</taxon>
        <taxon>Cutaneotrichosporon</taxon>
    </lineage>
</organism>
<evidence type="ECO:0000256" key="1">
    <source>
        <dbReference type="ARBA" id="ARBA00004123"/>
    </source>
</evidence>
<comment type="subcellular location">
    <subcellularLocation>
        <location evidence="1 5">Nucleus</location>
    </subcellularLocation>
</comment>
<evidence type="ECO:0000256" key="6">
    <source>
        <dbReference type="SAM" id="Coils"/>
    </source>
</evidence>
<dbReference type="GO" id="GO:0007131">
    <property type="term" value="P:reciprocal meiotic recombination"/>
    <property type="evidence" value="ECO:0007669"/>
    <property type="project" value="InterPro"/>
</dbReference>
<reference evidence="8" key="2">
    <citation type="submission" date="2023-06" db="EMBL/GenBank/DDBJ databases">
        <authorList>
            <person name="Kobayashi Y."/>
            <person name="Kayamori A."/>
            <person name="Aoki K."/>
            <person name="Shiwa Y."/>
            <person name="Fujita N."/>
            <person name="Sugita T."/>
            <person name="Iwasaki W."/>
            <person name="Tanaka N."/>
            <person name="Takashima M."/>
        </authorList>
    </citation>
    <scope>NUCLEOTIDE SEQUENCE</scope>
    <source>
        <strain evidence="8">HIS016</strain>
    </source>
</reference>
<comment type="similarity">
    <text evidence="2 5">Belongs to the MND1 family.</text>
</comment>
<keyword evidence="9" id="KW-1185">Reference proteome</keyword>
<sequence>MSKRGLSREEKRIRLVEIFHESAEFYTLKELEKIAPKQKGIVQQSVKEILDELVSDGLVTFDKIGTSNYFWAFPSTAGATKRAMLDKAKAEAEAVEASIALTQAAIKAATKGREDTPGRQELLIQLQTKREESDKLKSELEAHGAADPVRYTRKKDATAIAKAAAQRWTENTMILWNLAKNASPDFDDSMMRSVLGIGEMTVVAALTLAGETWEDL</sequence>
<evidence type="ECO:0000313" key="8">
    <source>
        <dbReference type="EMBL" id="GMK59870.1"/>
    </source>
</evidence>
<feature type="domain" description="Mnd1 HTH" evidence="7">
    <location>
        <begin position="15"/>
        <end position="74"/>
    </location>
</feature>
<evidence type="ECO:0000259" key="7">
    <source>
        <dbReference type="Pfam" id="PF03962"/>
    </source>
</evidence>
<comment type="caution">
    <text evidence="8">The sequence shown here is derived from an EMBL/GenBank/DDBJ whole genome shotgun (WGS) entry which is preliminary data.</text>
</comment>
<evidence type="ECO:0000256" key="3">
    <source>
        <dbReference type="ARBA" id="ARBA00023054"/>
    </source>
</evidence>
<evidence type="ECO:0000256" key="2">
    <source>
        <dbReference type="ARBA" id="ARBA00005981"/>
    </source>
</evidence>
<accession>A0AAD3YE43</accession>
<dbReference type="InterPro" id="IPR040453">
    <property type="entry name" value="Mnd1_HTH"/>
</dbReference>
<dbReference type="Proteomes" id="UP001222932">
    <property type="component" value="Unassembled WGS sequence"/>
</dbReference>
<dbReference type="GO" id="GO:0005634">
    <property type="term" value="C:nucleus"/>
    <property type="evidence" value="ECO:0007669"/>
    <property type="project" value="UniProtKB-SubCell"/>
</dbReference>